<dbReference type="Proteomes" id="UP000034119">
    <property type="component" value="Unassembled WGS sequence"/>
</dbReference>
<evidence type="ECO:0000313" key="2">
    <source>
        <dbReference type="Proteomes" id="UP000034119"/>
    </source>
</evidence>
<proteinExistence type="predicted"/>
<organism evidence="1 2">
    <name type="scientific">candidate division CPR1 bacterium GW2011_GWC1_49_13</name>
    <dbReference type="NCBI Taxonomy" id="1618342"/>
    <lineage>
        <taxon>Bacteria</taxon>
        <taxon>candidate division CPR1</taxon>
    </lineage>
</organism>
<evidence type="ECO:0000313" key="1">
    <source>
        <dbReference type="EMBL" id="KKW05318.1"/>
    </source>
</evidence>
<accession>A0A0G1VFJ6</accession>
<comment type="caution">
    <text evidence="1">The sequence shown here is derived from an EMBL/GenBank/DDBJ whole genome shotgun (WGS) entry which is preliminary data.</text>
</comment>
<sequence>MTGNFRGVFALMLLHPCPMCDHPLALHVGKDWVCEECGCTDFPSKPIVSAAVCSCGYAKEAHQRGTGACGECPCEGWDASGY</sequence>
<dbReference type="EMBL" id="LCPW01000024">
    <property type="protein sequence ID" value="KKW05318.1"/>
    <property type="molecule type" value="Genomic_DNA"/>
</dbReference>
<name>A0A0G1VFJ6_9BACT</name>
<protein>
    <submittedName>
        <fullName evidence="1">Uncharacterized protein</fullName>
    </submittedName>
</protein>
<dbReference type="AlphaFoldDB" id="A0A0G1VFJ6"/>
<reference evidence="1 2" key="1">
    <citation type="journal article" date="2015" name="Nature">
        <title>rRNA introns, odd ribosomes, and small enigmatic genomes across a large radiation of phyla.</title>
        <authorList>
            <person name="Brown C.T."/>
            <person name="Hug L.A."/>
            <person name="Thomas B.C."/>
            <person name="Sharon I."/>
            <person name="Castelle C.J."/>
            <person name="Singh A."/>
            <person name="Wilkins M.J."/>
            <person name="Williams K.H."/>
            <person name="Banfield J.F."/>
        </authorList>
    </citation>
    <scope>NUCLEOTIDE SEQUENCE [LARGE SCALE GENOMIC DNA]</scope>
</reference>
<gene>
    <name evidence="1" type="ORF">UY40_C0024G0006</name>
</gene>
<dbReference type="STRING" id="1618342.UY40_C0024G0006"/>